<dbReference type="EC" id="3.6.4.13" evidence="1"/>
<feature type="short sequence motif" description="Q motif" evidence="7">
    <location>
        <begin position="224"/>
        <end position="252"/>
    </location>
</feature>
<dbReference type="EMBL" id="GGEC01003807">
    <property type="protein sequence ID" value="MBW84290.1"/>
    <property type="molecule type" value="Transcribed_RNA"/>
</dbReference>
<reference evidence="13" key="1">
    <citation type="submission" date="2018-02" db="EMBL/GenBank/DDBJ databases">
        <title>Rhizophora mucronata_Transcriptome.</title>
        <authorList>
            <person name="Meera S.P."/>
            <person name="Sreeshan A."/>
            <person name="Augustine A."/>
        </authorList>
    </citation>
    <scope>NUCLEOTIDE SEQUENCE</scope>
    <source>
        <tissue evidence="13">Leaf</tissue>
    </source>
</reference>
<dbReference type="InterPro" id="IPR014014">
    <property type="entry name" value="RNA_helicase_DEAD_Q_motif"/>
</dbReference>
<dbReference type="SMART" id="SM00487">
    <property type="entry name" value="DEXDc"/>
    <property type="match status" value="1"/>
</dbReference>
<dbReference type="SMART" id="SM00490">
    <property type="entry name" value="HELICc"/>
    <property type="match status" value="1"/>
</dbReference>
<dbReference type="GO" id="GO:0005524">
    <property type="term" value="F:ATP binding"/>
    <property type="evidence" value="ECO:0007669"/>
    <property type="project" value="UniProtKB-KW"/>
</dbReference>
<evidence type="ECO:0000259" key="12">
    <source>
        <dbReference type="PROSITE" id="PS51195"/>
    </source>
</evidence>
<evidence type="ECO:0000256" key="1">
    <source>
        <dbReference type="ARBA" id="ARBA00012552"/>
    </source>
</evidence>
<dbReference type="PROSITE" id="PS51194">
    <property type="entry name" value="HELICASE_CTER"/>
    <property type="match status" value="1"/>
</dbReference>
<keyword evidence="5 8" id="KW-0067">ATP-binding</keyword>
<dbReference type="InterPro" id="IPR001650">
    <property type="entry name" value="Helicase_C-like"/>
</dbReference>
<dbReference type="PROSITE" id="PS00039">
    <property type="entry name" value="DEAD_ATP_HELICASE"/>
    <property type="match status" value="1"/>
</dbReference>
<dbReference type="InterPro" id="IPR027417">
    <property type="entry name" value="P-loop_NTPase"/>
</dbReference>
<evidence type="ECO:0000256" key="9">
    <source>
        <dbReference type="SAM" id="MobiDB-lite"/>
    </source>
</evidence>
<dbReference type="Pfam" id="PF00270">
    <property type="entry name" value="DEAD"/>
    <property type="match status" value="1"/>
</dbReference>
<evidence type="ECO:0000256" key="2">
    <source>
        <dbReference type="ARBA" id="ARBA00022741"/>
    </source>
</evidence>
<feature type="region of interest" description="Disordered" evidence="9">
    <location>
        <begin position="88"/>
        <end position="108"/>
    </location>
</feature>
<feature type="compositionally biased region" description="Basic residues" evidence="9">
    <location>
        <begin position="611"/>
        <end position="632"/>
    </location>
</feature>
<feature type="region of interest" description="Disordered" evidence="9">
    <location>
        <begin position="611"/>
        <end position="633"/>
    </location>
</feature>
<dbReference type="GO" id="GO:0003724">
    <property type="term" value="F:RNA helicase activity"/>
    <property type="evidence" value="ECO:0007669"/>
    <property type="project" value="UniProtKB-EC"/>
</dbReference>
<dbReference type="InterPro" id="IPR011545">
    <property type="entry name" value="DEAD/DEAH_box_helicase_dom"/>
</dbReference>
<dbReference type="FunFam" id="3.40.50.300:FF:000079">
    <property type="entry name" value="probable ATP-dependent RNA helicase DDX17"/>
    <property type="match status" value="1"/>
</dbReference>
<dbReference type="Gene3D" id="3.40.50.300">
    <property type="entry name" value="P-loop containing nucleotide triphosphate hydrolases"/>
    <property type="match status" value="2"/>
</dbReference>
<protein>
    <recommendedName>
        <fullName evidence="1">RNA helicase</fullName>
        <ecNumber evidence="1">3.6.4.13</ecNumber>
    </recommendedName>
</protein>
<feature type="region of interest" description="Disordered" evidence="9">
    <location>
        <begin position="1"/>
        <end position="70"/>
    </location>
</feature>
<feature type="compositionally biased region" description="Polar residues" evidence="9">
    <location>
        <begin position="14"/>
        <end position="26"/>
    </location>
</feature>
<feature type="compositionally biased region" description="Basic and acidic residues" evidence="9">
    <location>
        <begin position="762"/>
        <end position="775"/>
    </location>
</feature>
<proteinExistence type="inferred from homology"/>
<dbReference type="GO" id="GO:0003723">
    <property type="term" value="F:RNA binding"/>
    <property type="evidence" value="ECO:0007669"/>
    <property type="project" value="UniProtKB-KW"/>
</dbReference>
<organism evidence="13">
    <name type="scientific">Rhizophora mucronata</name>
    <name type="common">Asiatic mangrove</name>
    <dbReference type="NCBI Taxonomy" id="61149"/>
    <lineage>
        <taxon>Eukaryota</taxon>
        <taxon>Viridiplantae</taxon>
        <taxon>Streptophyta</taxon>
        <taxon>Embryophyta</taxon>
        <taxon>Tracheophyta</taxon>
        <taxon>Spermatophyta</taxon>
        <taxon>Magnoliopsida</taxon>
        <taxon>eudicotyledons</taxon>
        <taxon>Gunneridae</taxon>
        <taxon>Pentapetalae</taxon>
        <taxon>rosids</taxon>
        <taxon>fabids</taxon>
        <taxon>Malpighiales</taxon>
        <taxon>Rhizophoraceae</taxon>
        <taxon>Rhizophora</taxon>
    </lineage>
</organism>
<dbReference type="GO" id="GO:0016787">
    <property type="term" value="F:hydrolase activity"/>
    <property type="evidence" value="ECO:0007669"/>
    <property type="project" value="UniProtKB-KW"/>
</dbReference>
<feature type="compositionally biased region" description="Basic and acidic residues" evidence="9">
    <location>
        <begin position="95"/>
        <end position="104"/>
    </location>
</feature>
<feature type="compositionally biased region" description="Acidic residues" evidence="9">
    <location>
        <begin position="44"/>
        <end position="57"/>
    </location>
</feature>
<dbReference type="CDD" id="cd18787">
    <property type="entry name" value="SF2_C_DEAD"/>
    <property type="match status" value="1"/>
</dbReference>
<feature type="domain" description="Helicase C-terminal" evidence="11">
    <location>
        <begin position="455"/>
        <end position="604"/>
    </location>
</feature>
<evidence type="ECO:0000256" key="4">
    <source>
        <dbReference type="ARBA" id="ARBA00022806"/>
    </source>
</evidence>
<sequence>MSKRKFGFEGFGINRQTSYNFEQSQAPKRLYVPPSSRHGHDNYEDTDLDNIEYDDANDATTDNNNNGAEDDEIDPLDAFMEGIHQEMKAAPPPQAKEKADKYRDDEEDDPMESFLKAKKDLGLTLAQDALHAGYNSDEEVYAAAKAVDAGMVEYDSDDNPLVVDKKKIEPIPALDHSSIDYEPFSKDFYEEKPSISGMGEQDVVEYQKSLSIRVSGFDVPRPIKTFEDCGFSPQLMSAIAKQAYKEPTSIQCQALPIVLSGRDIIGIAKTGSGKTAAFVLPMIVHIMDQPELQKEEGPIGVICAPTRELAHQIYLEAKKFAKSHGIRVSAMYGGMSKLDQFKELKAGCDIVVATPGRLIDMLKMKALNMLRATYLVLDEADRMFDLGFEPQIRSIVGQIRPDRQTLLFSATMPRKVEKLAREILTDPVRVTVGEVGMANEDITQVVQVIPSDAEKLPWLLEKLPGMIDDGDVLVFASKKATVDEIESQLAQKGFKVAALHGDKDQASRMETLQKFKLGVYHVLIATDVAARGLDIKSIKSVVNFDVARDMDMHVHRIGRTGRAGDKDGIAYTFITQKEARFAGELVNSLIAAGQNVPMELMDLAMKDGRFRSKRDARKGGGKKGKGRARGGRGVRGVDFGLGIGYNPESDNTSSPAASGRSAAVNSVKMGMVAQFKSNFVAASSNSQSFNSSPSVCANKKPALPGFVSGGSIGGEMLRAQSSSALPGFTSGGSISGDSNKTQMMNQNFARNASQKNTTSSSDRGRERRRPSGWDR</sequence>
<name>A0A2P2ISU1_RHIMU</name>
<dbReference type="CDD" id="cd17952">
    <property type="entry name" value="DEADc_DDX42"/>
    <property type="match status" value="1"/>
</dbReference>
<dbReference type="InterPro" id="IPR000629">
    <property type="entry name" value="RNA-helicase_DEAD-box_CS"/>
</dbReference>
<evidence type="ECO:0000256" key="3">
    <source>
        <dbReference type="ARBA" id="ARBA00022801"/>
    </source>
</evidence>
<feature type="region of interest" description="Disordered" evidence="9">
    <location>
        <begin position="728"/>
        <end position="775"/>
    </location>
</feature>
<evidence type="ECO:0000256" key="5">
    <source>
        <dbReference type="ARBA" id="ARBA00022840"/>
    </source>
</evidence>
<keyword evidence="3 8" id="KW-0378">Hydrolase</keyword>
<dbReference type="InterPro" id="IPR014001">
    <property type="entry name" value="Helicase_ATP-bd"/>
</dbReference>
<evidence type="ECO:0000256" key="7">
    <source>
        <dbReference type="PROSITE-ProRule" id="PRU00552"/>
    </source>
</evidence>
<dbReference type="AlphaFoldDB" id="A0A2P2ISU1"/>
<keyword evidence="4 8" id="KW-0347">Helicase</keyword>
<feature type="domain" description="DEAD-box RNA helicase Q" evidence="12">
    <location>
        <begin position="224"/>
        <end position="252"/>
    </location>
</feature>
<feature type="compositionally biased region" description="Polar residues" evidence="9">
    <location>
        <begin position="735"/>
        <end position="761"/>
    </location>
</feature>
<feature type="compositionally biased region" description="Low complexity" evidence="9">
    <location>
        <begin position="58"/>
        <end position="67"/>
    </location>
</feature>
<evidence type="ECO:0000259" key="11">
    <source>
        <dbReference type="PROSITE" id="PS51194"/>
    </source>
</evidence>
<dbReference type="Pfam" id="PF00271">
    <property type="entry name" value="Helicase_C"/>
    <property type="match status" value="1"/>
</dbReference>
<dbReference type="SUPFAM" id="SSF52540">
    <property type="entry name" value="P-loop containing nucleoside triphosphate hydrolases"/>
    <property type="match status" value="2"/>
</dbReference>
<evidence type="ECO:0000313" key="13">
    <source>
        <dbReference type="EMBL" id="MBW84290.1"/>
    </source>
</evidence>
<dbReference type="PROSITE" id="PS51195">
    <property type="entry name" value="Q_MOTIF"/>
    <property type="match status" value="1"/>
</dbReference>
<feature type="domain" description="Helicase ATP-binding" evidence="10">
    <location>
        <begin position="255"/>
        <end position="430"/>
    </location>
</feature>
<dbReference type="PANTHER" id="PTHR47958">
    <property type="entry name" value="ATP-DEPENDENT RNA HELICASE DBP3"/>
    <property type="match status" value="1"/>
</dbReference>
<accession>A0A2P2ISU1</accession>
<evidence type="ECO:0000256" key="6">
    <source>
        <dbReference type="ARBA" id="ARBA00022884"/>
    </source>
</evidence>
<evidence type="ECO:0000256" key="8">
    <source>
        <dbReference type="RuleBase" id="RU000492"/>
    </source>
</evidence>
<evidence type="ECO:0000259" key="10">
    <source>
        <dbReference type="PROSITE" id="PS51192"/>
    </source>
</evidence>
<keyword evidence="2 8" id="KW-0547">Nucleotide-binding</keyword>
<comment type="similarity">
    <text evidence="8">Belongs to the DEAD box helicase family.</text>
</comment>
<keyword evidence="6" id="KW-0694">RNA-binding</keyword>
<dbReference type="PROSITE" id="PS51192">
    <property type="entry name" value="HELICASE_ATP_BIND_1"/>
    <property type="match status" value="1"/>
</dbReference>